<accession>A0ABP5LQP9</accession>
<dbReference type="InterPro" id="IPR051797">
    <property type="entry name" value="TrmB-like"/>
</dbReference>
<dbReference type="RefSeq" id="WP_344467565.1">
    <property type="nucleotide sequence ID" value="NZ_BAAANT010000027.1"/>
</dbReference>
<evidence type="ECO:0000256" key="1">
    <source>
        <dbReference type="SAM" id="MobiDB-lite"/>
    </source>
</evidence>
<sequence>MKKRDNEDSPDGGAGAGATPSVHTADPDQGSVDVQPSEVDSGLHAIAAALADLSRRVAEEVAREEAGRAAEARSEESPEVLPPPVGDTPYFTAISGLAQINDAIQETLNHAEHEILTAQPDGPRPQLVLDNALSAVRTRIAAGVRMRTLYQHSTRFDEATKRYVREVSNYGVLIRTLPEFFDRLIIVDRRVVFIPATSDRTTAIRVEEPAVVRFLADIFERAWDRAEPYPFLPVRAAEAAPEVIPALRDTIRRLLIEGRSDKEIARRLGISLRSLQAHVAHLKDEYRAQHRLQLGYLMGLEEAAQEQDEP</sequence>
<dbReference type="PANTHER" id="PTHR34293:SF1">
    <property type="entry name" value="HTH-TYPE TRANSCRIPTIONAL REGULATOR TRMBL2"/>
    <property type="match status" value="1"/>
</dbReference>
<reference evidence="3" key="1">
    <citation type="journal article" date="2019" name="Int. J. Syst. Evol. Microbiol.">
        <title>The Global Catalogue of Microorganisms (GCM) 10K type strain sequencing project: providing services to taxonomists for standard genome sequencing and annotation.</title>
        <authorList>
            <consortium name="The Broad Institute Genomics Platform"/>
            <consortium name="The Broad Institute Genome Sequencing Center for Infectious Disease"/>
            <person name="Wu L."/>
            <person name="Ma J."/>
        </authorList>
    </citation>
    <scope>NUCLEOTIDE SEQUENCE [LARGE SCALE GENOMIC DNA]</scope>
    <source>
        <strain evidence="3">JCM 14560</strain>
    </source>
</reference>
<dbReference type="SUPFAM" id="SSF56024">
    <property type="entry name" value="Phospholipase D/nuclease"/>
    <property type="match status" value="1"/>
</dbReference>
<dbReference type="Gene3D" id="1.10.10.10">
    <property type="entry name" value="Winged helix-like DNA-binding domain superfamily/Winged helix DNA-binding domain"/>
    <property type="match status" value="1"/>
</dbReference>
<organism evidence="2 3">
    <name type="scientific">Kitasatospora kazusensis</name>
    <dbReference type="NCBI Taxonomy" id="407974"/>
    <lineage>
        <taxon>Bacteria</taxon>
        <taxon>Bacillati</taxon>
        <taxon>Actinomycetota</taxon>
        <taxon>Actinomycetes</taxon>
        <taxon>Kitasatosporales</taxon>
        <taxon>Streptomycetaceae</taxon>
        <taxon>Kitasatospora</taxon>
    </lineage>
</organism>
<dbReference type="Proteomes" id="UP001422759">
    <property type="component" value="Unassembled WGS sequence"/>
</dbReference>
<protein>
    <recommendedName>
        <fullName evidence="4">LuxR family transcriptional regulator</fullName>
    </recommendedName>
</protein>
<name>A0ABP5LQP9_9ACTN</name>
<proteinExistence type="predicted"/>
<dbReference type="Gene3D" id="3.30.870.10">
    <property type="entry name" value="Endonuclease Chain A"/>
    <property type="match status" value="1"/>
</dbReference>
<feature type="region of interest" description="Disordered" evidence="1">
    <location>
        <begin position="1"/>
        <end position="39"/>
    </location>
</feature>
<feature type="region of interest" description="Disordered" evidence="1">
    <location>
        <begin position="57"/>
        <end position="85"/>
    </location>
</feature>
<dbReference type="InterPro" id="IPR036388">
    <property type="entry name" value="WH-like_DNA-bd_sf"/>
</dbReference>
<evidence type="ECO:0000313" key="3">
    <source>
        <dbReference type="Proteomes" id="UP001422759"/>
    </source>
</evidence>
<evidence type="ECO:0008006" key="4">
    <source>
        <dbReference type="Google" id="ProtNLM"/>
    </source>
</evidence>
<feature type="compositionally biased region" description="Basic and acidic residues" evidence="1">
    <location>
        <begin position="57"/>
        <end position="76"/>
    </location>
</feature>
<dbReference type="SUPFAM" id="SSF46894">
    <property type="entry name" value="C-terminal effector domain of the bipartite response regulators"/>
    <property type="match status" value="1"/>
</dbReference>
<dbReference type="EMBL" id="BAAANT010000027">
    <property type="protein sequence ID" value="GAA2149823.1"/>
    <property type="molecule type" value="Genomic_DNA"/>
</dbReference>
<dbReference type="PANTHER" id="PTHR34293">
    <property type="entry name" value="HTH-TYPE TRANSCRIPTIONAL REGULATOR TRMBL2"/>
    <property type="match status" value="1"/>
</dbReference>
<evidence type="ECO:0000313" key="2">
    <source>
        <dbReference type="EMBL" id="GAA2149823.1"/>
    </source>
</evidence>
<dbReference type="InterPro" id="IPR016032">
    <property type="entry name" value="Sig_transdc_resp-reg_C-effctor"/>
</dbReference>
<gene>
    <name evidence="2" type="ORF">GCM10009760_43430</name>
</gene>
<keyword evidence="3" id="KW-1185">Reference proteome</keyword>
<comment type="caution">
    <text evidence="2">The sequence shown here is derived from an EMBL/GenBank/DDBJ whole genome shotgun (WGS) entry which is preliminary data.</text>
</comment>